<accession>A0A015TT09</accession>
<dbReference type="EMBL" id="JGCY01000343">
    <property type="protein sequence ID" value="EXY73766.1"/>
    <property type="molecule type" value="Genomic_DNA"/>
</dbReference>
<sequence>MLTILTQEAIRVLRYIYYRDAGISCPPDSSDCVFRNVSVLLPLLERGGLIRCICPESPDSPVSYELCKPLGSIDLLSLLLILHEGVCPVSPDVDEQRVYGRYGSVASRMGVVNQMMRSIFSEIHLTELCL</sequence>
<evidence type="ECO:0000313" key="1">
    <source>
        <dbReference type="EMBL" id="EXY73766.1"/>
    </source>
</evidence>
<protein>
    <submittedName>
        <fullName evidence="1">Uncharacterized protein</fullName>
    </submittedName>
</protein>
<evidence type="ECO:0000313" key="2">
    <source>
        <dbReference type="Proteomes" id="UP000020529"/>
    </source>
</evidence>
<dbReference type="AlphaFoldDB" id="A0A015TT09"/>
<organism evidence="1 2">
    <name type="scientific">Bacteroides fragilis str. 3988T(B)14</name>
    <dbReference type="NCBI Taxonomy" id="1339315"/>
    <lineage>
        <taxon>Bacteria</taxon>
        <taxon>Pseudomonadati</taxon>
        <taxon>Bacteroidota</taxon>
        <taxon>Bacteroidia</taxon>
        <taxon>Bacteroidales</taxon>
        <taxon>Bacteroidaceae</taxon>
        <taxon>Bacteroides</taxon>
    </lineage>
</organism>
<proteinExistence type="predicted"/>
<reference evidence="1 2" key="1">
    <citation type="submission" date="2014-02" db="EMBL/GenBank/DDBJ databases">
        <authorList>
            <person name="Sears C."/>
            <person name="Carroll K."/>
            <person name="Sack B.R."/>
            <person name="Qadri F."/>
            <person name="Myers L.L."/>
            <person name="Chung G.-T."/>
            <person name="Escheverria P."/>
            <person name="Fraser C.M."/>
            <person name="Sadzewicz L."/>
            <person name="Shefchek K.A."/>
            <person name="Tallon L."/>
            <person name="Das S.P."/>
            <person name="Daugherty S."/>
            <person name="Mongodin E.F."/>
        </authorList>
    </citation>
    <scope>NUCLEOTIDE SEQUENCE [LARGE SCALE GENOMIC DNA]</scope>
    <source>
        <strain evidence="2">3988T(B)14</strain>
    </source>
</reference>
<gene>
    <name evidence="1" type="ORF">M124_2460</name>
</gene>
<dbReference type="Proteomes" id="UP000020529">
    <property type="component" value="Unassembled WGS sequence"/>
</dbReference>
<dbReference type="RefSeq" id="WP_022348138.1">
    <property type="nucleotide sequence ID" value="NZ_JGCY01000343.1"/>
</dbReference>
<dbReference type="PATRIC" id="fig|1339315.3.peg.3170"/>
<name>A0A015TT09_BACFG</name>
<comment type="caution">
    <text evidence="1">The sequence shown here is derived from an EMBL/GenBank/DDBJ whole genome shotgun (WGS) entry which is preliminary data.</text>
</comment>